<accession>A0ACB9MWP1</accession>
<keyword evidence="2" id="KW-1185">Reference proteome</keyword>
<organism evidence="1 2">
    <name type="scientific">Bauhinia variegata</name>
    <name type="common">Purple orchid tree</name>
    <name type="synonym">Phanera variegata</name>
    <dbReference type="NCBI Taxonomy" id="167791"/>
    <lineage>
        <taxon>Eukaryota</taxon>
        <taxon>Viridiplantae</taxon>
        <taxon>Streptophyta</taxon>
        <taxon>Embryophyta</taxon>
        <taxon>Tracheophyta</taxon>
        <taxon>Spermatophyta</taxon>
        <taxon>Magnoliopsida</taxon>
        <taxon>eudicotyledons</taxon>
        <taxon>Gunneridae</taxon>
        <taxon>Pentapetalae</taxon>
        <taxon>rosids</taxon>
        <taxon>fabids</taxon>
        <taxon>Fabales</taxon>
        <taxon>Fabaceae</taxon>
        <taxon>Cercidoideae</taxon>
        <taxon>Cercideae</taxon>
        <taxon>Bauhiniinae</taxon>
        <taxon>Bauhinia</taxon>
    </lineage>
</organism>
<proteinExistence type="predicted"/>
<gene>
    <name evidence="1" type="ORF">L6164_020538</name>
</gene>
<dbReference type="Proteomes" id="UP000828941">
    <property type="component" value="Chromosome 8"/>
</dbReference>
<evidence type="ECO:0000313" key="2">
    <source>
        <dbReference type="Proteomes" id="UP000828941"/>
    </source>
</evidence>
<dbReference type="EMBL" id="CM039433">
    <property type="protein sequence ID" value="KAI4328158.1"/>
    <property type="molecule type" value="Genomic_DNA"/>
</dbReference>
<protein>
    <submittedName>
        <fullName evidence="1">Uncharacterized protein</fullName>
    </submittedName>
</protein>
<evidence type="ECO:0000313" key="1">
    <source>
        <dbReference type="EMBL" id="KAI4328158.1"/>
    </source>
</evidence>
<name>A0ACB9MWP1_BAUVA</name>
<reference evidence="1 2" key="1">
    <citation type="journal article" date="2022" name="DNA Res.">
        <title>Chromosomal-level genome assembly of the orchid tree Bauhinia variegata (Leguminosae; Cercidoideae) supports the allotetraploid origin hypothesis of Bauhinia.</title>
        <authorList>
            <person name="Zhong Y."/>
            <person name="Chen Y."/>
            <person name="Zheng D."/>
            <person name="Pang J."/>
            <person name="Liu Y."/>
            <person name="Luo S."/>
            <person name="Meng S."/>
            <person name="Qian L."/>
            <person name="Wei D."/>
            <person name="Dai S."/>
            <person name="Zhou R."/>
        </authorList>
    </citation>
    <scope>NUCLEOTIDE SEQUENCE [LARGE SCALE GENOMIC DNA]</scope>
    <source>
        <strain evidence="1">BV-YZ2020</strain>
    </source>
</reference>
<comment type="caution">
    <text evidence="1">The sequence shown here is derived from an EMBL/GenBank/DDBJ whole genome shotgun (WGS) entry which is preliminary data.</text>
</comment>
<sequence>MEEALRRLNGMAPIPEPDPVDCVPDHQKKCATAAAASTNKRTLRENGAGSGGTMRYRGVRRRPWGRYAAEIRDPQSKERRWLGTFDTAEEAACAYDCAARAMRGLKARTNFVYPNSPPHSSNDHHLFTPFNFPKHPQLPINKNQNNRHLGASGSNWSYSNPHVGDFSSSSAVSQRGASLNMLLLRDFLNSSSSNPSLISSPQPFYEQFPYNNGSSSLPSSTCCSCASSSPLHISSGFSACCLVNSCNGVVGSSSNALNHTHQNCEVKSSETDNDSEFFPREPSDSGLLEEVISRFFPNSKSKKRESSPPKTETLSFSESLPPLPLTDMFVSTTQGYDETRRGFTTNEPFVVSLDQQGLPMQQFDSFNGFNPTQAMEYGSDQLMLMSDLDCSMVGDVFQHSDLLTSFAARMQNA</sequence>